<dbReference type="PROSITE" id="PS50035">
    <property type="entry name" value="PLD"/>
    <property type="match status" value="1"/>
</dbReference>
<dbReference type="SUPFAM" id="SSF56024">
    <property type="entry name" value="Phospholipase D/nuclease"/>
    <property type="match status" value="1"/>
</dbReference>
<evidence type="ECO:0000313" key="3">
    <source>
        <dbReference type="Proteomes" id="UP001200741"/>
    </source>
</evidence>
<reference evidence="2 3" key="1">
    <citation type="submission" date="2021-12" db="EMBL/GenBank/DDBJ databases">
        <title>Genome seq of P8.</title>
        <authorList>
            <person name="Seo T."/>
        </authorList>
    </citation>
    <scope>NUCLEOTIDE SEQUENCE [LARGE SCALE GENOMIC DNA]</scope>
    <source>
        <strain evidence="2 3">P8</strain>
    </source>
</reference>
<evidence type="ECO:0000313" key="2">
    <source>
        <dbReference type="EMBL" id="MCE4552936.1"/>
    </source>
</evidence>
<dbReference type="InterPro" id="IPR001736">
    <property type="entry name" value="PLipase_D/transphosphatidylase"/>
</dbReference>
<dbReference type="Gene3D" id="3.30.870.10">
    <property type="entry name" value="Endonuclease Chain A"/>
    <property type="match status" value="1"/>
</dbReference>
<dbReference type="Proteomes" id="UP001200741">
    <property type="component" value="Unassembled WGS sequence"/>
</dbReference>
<sequence length="485" mass="53511">MSLEQILEQASTARPGYELAAFREAGLPVYVLTLRVLTLEQKPLGPIDEGVLRAVQAGLSEPEQLVSFLGLSANVLNPVLAGLTTTEQVNYSRAVGEAAAKVTLTAKGRTTLVELSTTRPQERTVRVCFDALTKQLLFISPEQLFKPRELKEMGFVEVPVGQAKRPEVEDISLQEFDRFLQLQRAGLEEKRELLAIRRVERRELHFLGCVMAFYRSQANRNEVDVAFWREDGPALEHENRFRALGGPELVGARLLTTEGTPAAASPQPEPIEGRGQGTPAPATTVITLEAQRAPAAEADDPQTVQSVLCHEHPALLRRALLKSRKRLLIISPWIRHQVVNWEFMASLEALLRANVTVHIGYGLDEGEGAGKGAPGQSKIAITERAEKDLRSLEGKYKNFHLVYVGNTHRKLLVSDDEFAVTTSFNWLSFRGDPKDKPRDEYGEVFRKASQVEKRYQGGLALLQEGYRGAGGAVAARPANAGRKAG</sequence>
<gene>
    <name evidence="2" type="ORF">LXT13_00545</name>
</gene>
<name>A0ABS8XQR3_9BURK</name>
<evidence type="ECO:0000259" key="1">
    <source>
        <dbReference type="PROSITE" id="PS50035"/>
    </source>
</evidence>
<organism evidence="2 3">
    <name type="scientific">Pelomonas cellulosilytica</name>
    <dbReference type="NCBI Taxonomy" id="2906762"/>
    <lineage>
        <taxon>Bacteria</taxon>
        <taxon>Pseudomonadati</taxon>
        <taxon>Pseudomonadota</taxon>
        <taxon>Betaproteobacteria</taxon>
        <taxon>Burkholderiales</taxon>
        <taxon>Sphaerotilaceae</taxon>
        <taxon>Roseateles</taxon>
    </lineage>
</organism>
<dbReference type="RefSeq" id="WP_233369650.1">
    <property type="nucleotide sequence ID" value="NZ_JAJTWU010000001.1"/>
</dbReference>
<keyword evidence="3" id="KW-1185">Reference proteome</keyword>
<dbReference type="EMBL" id="JAJTWU010000001">
    <property type="protein sequence ID" value="MCE4552936.1"/>
    <property type="molecule type" value="Genomic_DNA"/>
</dbReference>
<comment type="caution">
    <text evidence="2">The sequence shown here is derived from an EMBL/GenBank/DDBJ whole genome shotgun (WGS) entry which is preliminary data.</text>
</comment>
<proteinExistence type="predicted"/>
<accession>A0ABS8XQR3</accession>
<protein>
    <recommendedName>
        <fullName evidence="1">PLD phosphodiesterase domain-containing protein</fullName>
    </recommendedName>
</protein>
<feature type="domain" description="PLD phosphodiesterase" evidence="1">
    <location>
        <begin position="403"/>
        <end position="430"/>
    </location>
</feature>